<dbReference type="InterPro" id="IPR016181">
    <property type="entry name" value="Acyl_CoA_acyltransferase"/>
</dbReference>
<dbReference type="NCBIfam" id="TIGR04045">
    <property type="entry name" value="MSMEG_0567_GNAT"/>
    <property type="match status" value="1"/>
</dbReference>
<dbReference type="AlphaFoldDB" id="A0A6J7JZ40"/>
<protein>
    <submittedName>
        <fullName evidence="2">Unannotated protein</fullName>
    </submittedName>
</protein>
<evidence type="ECO:0000259" key="1">
    <source>
        <dbReference type="PROSITE" id="PS51186"/>
    </source>
</evidence>
<name>A0A6J7JZ40_9ZZZZ</name>
<dbReference type="Pfam" id="PF00583">
    <property type="entry name" value="Acetyltransf_1"/>
    <property type="match status" value="1"/>
</dbReference>
<sequence length="160" mass="17668">MSAAADLSHASVRVRAAHLAHEREGHFAVRHEVFVRDQKLFPHTDVDEHDDHPSTIHLVGEADGLIVGAVRIYTTVGPNRWQGDRLAVHREHRASHLGVDLVQLAVGTAAALGGTVMEAHVQVSNVRFFEYLGWQILGPREIYVGTPHQPMTIDLTSLVQ</sequence>
<dbReference type="InterPro" id="IPR000182">
    <property type="entry name" value="GNAT_dom"/>
</dbReference>
<evidence type="ECO:0000313" key="2">
    <source>
        <dbReference type="EMBL" id="CAB4948646.1"/>
    </source>
</evidence>
<gene>
    <name evidence="2" type="ORF">UFOPK3772_01394</name>
</gene>
<dbReference type="SUPFAM" id="SSF55729">
    <property type="entry name" value="Acyl-CoA N-acyltransferases (Nat)"/>
    <property type="match status" value="1"/>
</dbReference>
<dbReference type="PROSITE" id="PS51186">
    <property type="entry name" value="GNAT"/>
    <property type="match status" value="1"/>
</dbReference>
<feature type="domain" description="N-acetyltransferase" evidence="1">
    <location>
        <begin position="12"/>
        <end position="156"/>
    </location>
</feature>
<dbReference type="GO" id="GO:0016747">
    <property type="term" value="F:acyltransferase activity, transferring groups other than amino-acyl groups"/>
    <property type="evidence" value="ECO:0007669"/>
    <property type="project" value="InterPro"/>
</dbReference>
<dbReference type="Gene3D" id="3.40.630.30">
    <property type="match status" value="1"/>
</dbReference>
<dbReference type="InterPro" id="IPR024035">
    <property type="entry name" value="MSMEG_0567_GNAT"/>
</dbReference>
<dbReference type="EMBL" id="CAFBNE010000038">
    <property type="protein sequence ID" value="CAB4948646.1"/>
    <property type="molecule type" value="Genomic_DNA"/>
</dbReference>
<accession>A0A6J7JZ40</accession>
<proteinExistence type="predicted"/>
<organism evidence="2">
    <name type="scientific">freshwater metagenome</name>
    <dbReference type="NCBI Taxonomy" id="449393"/>
    <lineage>
        <taxon>unclassified sequences</taxon>
        <taxon>metagenomes</taxon>
        <taxon>ecological metagenomes</taxon>
    </lineage>
</organism>
<reference evidence="2" key="1">
    <citation type="submission" date="2020-05" db="EMBL/GenBank/DDBJ databases">
        <authorList>
            <person name="Chiriac C."/>
            <person name="Salcher M."/>
            <person name="Ghai R."/>
            <person name="Kavagutti S V."/>
        </authorList>
    </citation>
    <scope>NUCLEOTIDE SEQUENCE</scope>
</reference>
<dbReference type="CDD" id="cd04301">
    <property type="entry name" value="NAT_SF"/>
    <property type="match status" value="1"/>
</dbReference>